<dbReference type="SUPFAM" id="SSF53613">
    <property type="entry name" value="Ribokinase-like"/>
    <property type="match status" value="1"/>
</dbReference>
<dbReference type="InterPro" id="IPR011611">
    <property type="entry name" value="PfkB_dom"/>
</dbReference>
<accession>A0A6N9TUQ3</accession>
<sequence>MTGGPGTVLVVGEALMDLVPVAGDGGVRAAQFGGAPANVAVALARLGTPVAFAGGLGGDGFARTVEDRLRAAGVDLGLCVRSDLPTALAVADPGADGTGYHFHLQDTATFRLPDLSARAAGFGAVYVGGLAAVVEPAAEAVRATALAAAEHSLLVVDPNVRRDRTLDAERGPAALRELCRLAHVVKASDEDLALLWPEADPEDTCRTLADGGRLVVLTRGARGSTAYTPAAPPVSVAATPVEVVNTIGAGDAFVAGLLSGLGAGGSFAGPSDPPDVRALLAFASEVAASVCSRTGTEPGVPARA</sequence>
<evidence type="ECO:0000256" key="4">
    <source>
        <dbReference type="ARBA" id="ARBA00022777"/>
    </source>
</evidence>
<evidence type="ECO:0000256" key="6">
    <source>
        <dbReference type="RuleBase" id="RU003704"/>
    </source>
</evidence>
<dbReference type="PROSITE" id="PS00583">
    <property type="entry name" value="PFKB_KINASES_1"/>
    <property type="match status" value="1"/>
</dbReference>
<evidence type="ECO:0000313" key="9">
    <source>
        <dbReference type="Proteomes" id="UP000471293"/>
    </source>
</evidence>
<keyword evidence="2 6" id="KW-0808">Transferase</keyword>
<comment type="caution">
    <text evidence="8">The sequence shown here is derived from an EMBL/GenBank/DDBJ whole genome shotgun (WGS) entry which is preliminary data.</text>
</comment>
<dbReference type="PRINTS" id="PR00990">
    <property type="entry name" value="RIBOKINASE"/>
</dbReference>
<proteinExistence type="inferred from homology"/>
<dbReference type="Gene3D" id="3.40.1190.20">
    <property type="match status" value="1"/>
</dbReference>
<evidence type="ECO:0000256" key="1">
    <source>
        <dbReference type="ARBA" id="ARBA00010688"/>
    </source>
</evidence>
<dbReference type="Proteomes" id="UP000471293">
    <property type="component" value="Unassembled WGS sequence"/>
</dbReference>
<name>A0A6N9TUQ3_STRHA</name>
<dbReference type="InterPro" id="IPR002173">
    <property type="entry name" value="Carboh/pur_kinase_PfkB_CS"/>
</dbReference>
<feature type="domain" description="Carbohydrate kinase PfkB" evidence="7">
    <location>
        <begin position="8"/>
        <end position="302"/>
    </location>
</feature>
<evidence type="ECO:0000256" key="5">
    <source>
        <dbReference type="ARBA" id="ARBA00022840"/>
    </source>
</evidence>
<reference evidence="8 9" key="1">
    <citation type="submission" date="2020-01" db="EMBL/GenBank/DDBJ databases">
        <title>Insect and environment-associated Actinomycetes.</title>
        <authorList>
            <person name="Currrie C."/>
            <person name="Chevrette M."/>
            <person name="Carlson C."/>
            <person name="Stubbendieck R."/>
            <person name="Wendt-Pienkowski E."/>
        </authorList>
    </citation>
    <scope>NUCLEOTIDE SEQUENCE [LARGE SCALE GENOMIC DNA]</scope>
    <source>
        <strain evidence="8 9">SID11342</strain>
    </source>
</reference>
<evidence type="ECO:0000259" key="7">
    <source>
        <dbReference type="Pfam" id="PF00294"/>
    </source>
</evidence>
<dbReference type="InterPro" id="IPR002139">
    <property type="entry name" value="Ribo/fructo_kinase"/>
</dbReference>
<dbReference type="PANTHER" id="PTHR43085:SF1">
    <property type="entry name" value="PSEUDOURIDINE KINASE-RELATED"/>
    <property type="match status" value="1"/>
</dbReference>
<dbReference type="AlphaFoldDB" id="A0A6N9TUQ3"/>
<dbReference type="GO" id="GO:0005524">
    <property type="term" value="F:ATP binding"/>
    <property type="evidence" value="ECO:0007669"/>
    <property type="project" value="UniProtKB-KW"/>
</dbReference>
<dbReference type="GO" id="GO:0006000">
    <property type="term" value="P:fructose metabolic process"/>
    <property type="evidence" value="ECO:0007669"/>
    <property type="project" value="UniProtKB-ARBA"/>
</dbReference>
<gene>
    <name evidence="8" type="ORF">G3I29_06095</name>
</gene>
<comment type="similarity">
    <text evidence="1 6">Belongs to the carbohydrate kinase PfkB family.</text>
</comment>
<dbReference type="Pfam" id="PF00294">
    <property type="entry name" value="PfkB"/>
    <property type="match status" value="1"/>
</dbReference>
<dbReference type="PANTHER" id="PTHR43085">
    <property type="entry name" value="HEXOKINASE FAMILY MEMBER"/>
    <property type="match status" value="1"/>
</dbReference>
<evidence type="ECO:0000313" key="8">
    <source>
        <dbReference type="EMBL" id="NEA15108.1"/>
    </source>
</evidence>
<protein>
    <submittedName>
        <fullName evidence="8">Sugar kinase</fullName>
    </submittedName>
</protein>
<evidence type="ECO:0000256" key="3">
    <source>
        <dbReference type="ARBA" id="ARBA00022741"/>
    </source>
</evidence>
<dbReference type="GO" id="GO:0008865">
    <property type="term" value="F:fructokinase activity"/>
    <property type="evidence" value="ECO:0007669"/>
    <property type="project" value="UniProtKB-ARBA"/>
</dbReference>
<keyword evidence="4 6" id="KW-0418">Kinase</keyword>
<dbReference type="InterPro" id="IPR029056">
    <property type="entry name" value="Ribokinase-like"/>
</dbReference>
<organism evidence="8 9">
    <name type="scientific">Streptomyces halstedii</name>
    <dbReference type="NCBI Taxonomy" id="1944"/>
    <lineage>
        <taxon>Bacteria</taxon>
        <taxon>Bacillati</taxon>
        <taxon>Actinomycetota</taxon>
        <taxon>Actinomycetes</taxon>
        <taxon>Kitasatosporales</taxon>
        <taxon>Streptomycetaceae</taxon>
        <taxon>Streptomyces</taxon>
    </lineage>
</organism>
<evidence type="ECO:0000256" key="2">
    <source>
        <dbReference type="ARBA" id="ARBA00022679"/>
    </source>
</evidence>
<dbReference type="RefSeq" id="WP_103489648.1">
    <property type="nucleotide sequence ID" value="NZ_JAAGLQ010000127.1"/>
</dbReference>
<keyword evidence="3" id="KW-0547">Nucleotide-binding</keyword>
<dbReference type="InterPro" id="IPR050306">
    <property type="entry name" value="PfkB_Carbo_kinase"/>
</dbReference>
<dbReference type="PROSITE" id="PS00584">
    <property type="entry name" value="PFKB_KINASES_2"/>
    <property type="match status" value="1"/>
</dbReference>
<keyword evidence="5" id="KW-0067">ATP-binding</keyword>
<dbReference type="EMBL" id="JAAGLQ010000127">
    <property type="protein sequence ID" value="NEA15108.1"/>
    <property type="molecule type" value="Genomic_DNA"/>
</dbReference>